<feature type="domain" description="Fibronectin type-III" evidence="8">
    <location>
        <begin position="84"/>
        <end position="179"/>
    </location>
</feature>
<dbReference type="PANTHER" id="PTHR13817">
    <property type="entry name" value="TITIN"/>
    <property type="match status" value="1"/>
</dbReference>
<gene>
    <name evidence="9" type="primary">LOC117749090</name>
</gene>
<dbReference type="SUPFAM" id="SSF49265">
    <property type="entry name" value="Fibronectin type III"/>
    <property type="match status" value="2"/>
</dbReference>
<reference evidence="9" key="2">
    <citation type="submission" date="2025-09" db="UniProtKB">
        <authorList>
            <consortium name="Ensembl"/>
        </authorList>
    </citation>
    <scope>IDENTIFICATION</scope>
</reference>
<evidence type="ECO:0000256" key="2">
    <source>
        <dbReference type="ARBA" id="ARBA00022737"/>
    </source>
</evidence>
<dbReference type="FunFam" id="2.60.40.10:FF:000031">
    <property type="entry name" value="Myosin-binding protein C, slow type"/>
    <property type="match status" value="1"/>
</dbReference>
<dbReference type="InterPro" id="IPR036116">
    <property type="entry name" value="FN3_sf"/>
</dbReference>
<keyword evidence="5" id="KW-0393">Immunoglobulin domain</keyword>
<dbReference type="Gene3D" id="2.60.40.10">
    <property type="entry name" value="Immunoglobulins"/>
    <property type="match status" value="5"/>
</dbReference>
<evidence type="ECO:0000259" key="8">
    <source>
        <dbReference type="PROSITE" id="PS50853"/>
    </source>
</evidence>
<name>A0A8C2Z982_CYCLU</name>
<keyword evidence="1" id="KW-0787">Thick filament</keyword>
<accession>A0A8C2Z982</accession>
<keyword evidence="3" id="KW-0130">Cell adhesion</keyword>
<dbReference type="Ensembl" id="ENSCLMT00005024937.1">
    <property type="protein sequence ID" value="ENSCLMP00005023836.1"/>
    <property type="gene ID" value="ENSCLMG00005011580.1"/>
</dbReference>
<dbReference type="InterPro" id="IPR013098">
    <property type="entry name" value="Ig_I-set"/>
</dbReference>
<dbReference type="FunFam" id="2.60.40.10:FF:000062">
    <property type="entry name" value="Myosin-binding protein C, slow type"/>
    <property type="match status" value="1"/>
</dbReference>
<evidence type="ECO:0000259" key="7">
    <source>
        <dbReference type="PROSITE" id="PS50835"/>
    </source>
</evidence>
<dbReference type="AlphaFoldDB" id="A0A8C2Z982"/>
<evidence type="ECO:0000256" key="4">
    <source>
        <dbReference type="ARBA" id="ARBA00023179"/>
    </source>
</evidence>
<dbReference type="SMART" id="SM00060">
    <property type="entry name" value="FN3"/>
    <property type="match status" value="3"/>
</dbReference>
<dbReference type="CDD" id="cd05748">
    <property type="entry name" value="Ig_Titin_like"/>
    <property type="match status" value="1"/>
</dbReference>
<dbReference type="PROSITE" id="PS50835">
    <property type="entry name" value="IG_LIKE"/>
    <property type="match status" value="2"/>
</dbReference>
<keyword evidence="2" id="KW-0677">Repeat</keyword>
<protein>
    <submittedName>
        <fullName evidence="9">Myosin binding protein Cb</fullName>
    </submittedName>
</protein>
<dbReference type="Pfam" id="PF07679">
    <property type="entry name" value="I-set"/>
    <property type="match status" value="2"/>
</dbReference>
<dbReference type="GO" id="GO:0007155">
    <property type="term" value="P:cell adhesion"/>
    <property type="evidence" value="ECO:0007669"/>
    <property type="project" value="UniProtKB-KW"/>
</dbReference>
<evidence type="ECO:0000313" key="10">
    <source>
        <dbReference type="Proteomes" id="UP000694565"/>
    </source>
</evidence>
<keyword evidence="4" id="KW-0514">Muscle protein</keyword>
<dbReference type="SMART" id="SM00409">
    <property type="entry name" value="IG"/>
    <property type="match status" value="2"/>
</dbReference>
<keyword evidence="10" id="KW-1185">Reference proteome</keyword>
<evidence type="ECO:0000256" key="1">
    <source>
        <dbReference type="ARBA" id="ARBA00022433"/>
    </source>
</evidence>
<dbReference type="InterPro" id="IPR003961">
    <property type="entry name" value="FN3_dom"/>
</dbReference>
<dbReference type="InterPro" id="IPR003598">
    <property type="entry name" value="Ig_sub2"/>
</dbReference>
<dbReference type="GeneTree" id="ENSGT00940000160092"/>
<dbReference type="PANTHER" id="PTHR13817:SF43">
    <property type="entry name" value="MYOSIN-BINDING PROTEIN C, FAST-TYPE"/>
    <property type="match status" value="1"/>
</dbReference>
<dbReference type="InterPro" id="IPR050964">
    <property type="entry name" value="Striated_Muscle_Regulatory"/>
</dbReference>
<organism evidence="9 10">
    <name type="scientific">Cyclopterus lumpus</name>
    <name type="common">Lumpsucker</name>
    <dbReference type="NCBI Taxonomy" id="8103"/>
    <lineage>
        <taxon>Eukaryota</taxon>
        <taxon>Metazoa</taxon>
        <taxon>Chordata</taxon>
        <taxon>Craniata</taxon>
        <taxon>Vertebrata</taxon>
        <taxon>Euteleostomi</taxon>
        <taxon>Actinopterygii</taxon>
        <taxon>Neopterygii</taxon>
        <taxon>Teleostei</taxon>
        <taxon>Neoteleostei</taxon>
        <taxon>Acanthomorphata</taxon>
        <taxon>Eupercaria</taxon>
        <taxon>Perciformes</taxon>
        <taxon>Cottioidei</taxon>
        <taxon>Cottales</taxon>
        <taxon>Cyclopteridae</taxon>
        <taxon>Cyclopterus</taxon>
    </lineage>
</organism>
<dbReference type="SMART" id="SM00408">
    <property type="entry name" value="IGc2"/>
    <property type="match status" value="2"/>
</dbReference>
<dbReference type="CDD" id="cd00063">
    <property type="entry name" value="FN3"/>
    <property type="match status" value="2"/>
</dbReference>
<feature type="domain" description="Ig-like" evidence="7">
    <location>
        <begin position="183"/>
        <end position="255"/>
    </location>
</feature>
<dbReference type="SUPFAM" id="SSF48726">
    <property type="entry name" value="Immunoglobulin"/>
    <property type="match status" value="2"/>
</dbReference>
<dbReference type="InterPro" id="IPR007110">
    <property type="entry name" value="Ig-like_dom"/>
</dbReference>
<dbReference type="InterPro" id="IPR013783">
    <property type="entry name" value="Ig-like_fold"/>
</dbReference>
<comment type="similarity">
    <text evidence="6">Belongs to the immunoglobulin superfamily. MyBP family.</text>
</comment>
<dbReference type="FunFam" id="2.60.40.10:FF:000060">
    <property type="entry name" value="Myosin-binding protein C, slow type"/>
    <property type="match status" value="1"/>
</dbReference>
<feature type="domain" description="Ig-like" evidence="7">
    <location>
        <begin position="390"/>
        <end position="478"/>
    </location>
</feature>
<evidence type="ECO:0000256" key="6">
    <source>
        <dbReference type="ARBA" id="ARBA00038352"/>
    </source>
</evidence>
<evidence type="ECO:0000256" key="3">
    <source>
        <dbReference type="ARBA" id="ARBA00022889"/>
    </source>
</evidence>
<dbReference type="InterPro" id="IPR003599">
    <property type="entry name" value="Ig_sub"/>
</dbReference>
<evidence type="ECO:0000313" key="9">
    <source>
        <dbReference type="Ensembl" id="ENSCLMP00005023836.1"/>
    </source>
</evidence>
<reference evidence="9" key="1">
    <citation type="submission" date="2025-08" db="UniProtKB">
        <authorList>
            <consortium name="Ensembl"/>
        </authorList>
    </citation>
    <scope>IDENTIFICATION</scope>
</reference>
<feature type="domain" description="Fibronectin type-III" evidence="8">
    <location>
        <begin position="280"/>
        <end position="375"/>
    </location>
</feature>
<dbReference type="PRINTS" id="PR00014">
    <property type="entry name" value="FNTYPEIII"/>
</dbReference>
<dbReference type="GO" id="GO:0032982">
    <property type="term" value="C:myosin filament"/>
    <property type="evidence" value="ECO:0007669"/>
    <property type="project" value="UniProtKB-KW"/>
</dbReference>
<dbReference type="Pfam" id="PF00041">
    <property type="entry name" value="fn3"/>
    <property type="match status" value="2"/>
</dbReference>
<dbReference type="FunFam" id="2.60.40.10:FF:000225">
    <property type="entry name" value="Myosin-binding protein C, cardiac-type"/>
    <property type="match status" value="1"/>
</dbReference>
<proteinExistence type="inferred from homology"/>
<dbReference type="PROSITE" id="PS50853">
    <property type="entry name" value="FN3"/>
    <property type="match status" value="2"/>
</dbReference>
<dbReference type="InterPro" id="IPR036179">
    <property type="entry name" value="Ig-like_dom_sf"/>
</dbReference>
<evidence type="ECO:0000256" key="5">
    <source>
        <dbReference type="ARBA" id="ARBA00023319"/>
    </source>
</evidence>
<sequence length="488" mass="54333">MYVETNCHLIVDVPDPPENVRCTSVGEDCASIIWDPPVFDGGAPLKAALTESPLASSLCTALIFCQLSDSLGSLFLSPSAATSEPIRLTVHDVTDNTCTLKWLAPEKIGAGGLDGYLIEYCKEGGTEWEVANQELCQRQGYVVRGLPVGEKVNFRVKAVNIAGHSPPAVLSQAVTIREIMEYPKIRLPRELRTKYIRKVGEKINLTIPFQGKPRPVATWYKDGQPIDPKMVNVRNSNVDTILFIREAEREHSGTYELVLQIENMEDRASLILRIVDKPGPPLKMKVTDVWGFNAALEWDPPKDDGNCEIIGYTIQKADMKTKEWFTVYEHNRRTNCTASDLIMGNEYMFRVYSENLCGLSEEAGVSKNTAVIAKTGVFTPYKEKDTSCMPKFTQPLVDRSIVAGYSTTISCSVKGYPKPKIVWMKNKMIIGQDPKFLMRNNQGVLTLNIRKPGTFDGGKYSCMAVNDLGTDEVECKLDVRVATDPDKK</sequence>
<dbReference type="Proteomes" id="UP000694565">
    <property type="component" value="Unplaced"/>
</dbReference>